<protein>
    <submittedName>
        <fullName evidence="3">NapC/NirT family cytochrome c</fullName>
    </submittedName>
</protein>
<evidence type="ECO:0000256" key="1">
    <source>
        <dbReference type="ARBA" id="ARBA00022729"/>
    </source>
</evidence>
<dbReference type="InterPro" id="IPR036280">
    <property type="entry name" value="Multihaem_cyt_sf"/>
</dbReference>
<dbReference type="SUPFAM" id="SSF48695">
    <property type="entry name" value="Multiheme cytochromes"/>
    <property type="match status" value="1"/>
</dbReference>
<organism evidence="3 4">
    <name type="scientific">Maribacter arenosus</name>
    <dbReference type="NCBI Taxonomy" id="1854708"/>
    <lineage>
        <taxon>Bacteria</taxon>
        <taxon>Pseudomonadati</taxon>
        <taxon>Bacteroidota</taxon>
        <taxon>Flavobacteriia</taxon>
        <taxon>Flavobacteriales</taxon>
        <taxon>Flavobacteriaceae</taxon>
        <taxon>Maribacter</taxon>
    </lineage>
</organism>
<dbReference type="InterPro" id="IPR051829">
    <property type="entry name" value="Multiheme_Cytochr_ET"/>
</dbReference>
<sequence length="380" mass="40157">MKNLRLLSLLMIVASSLLFVQCTSDPIQGPAGRDGIDGIDGVDGIDGADTSAESCISCHSNTFRAPIYAAYETSFHSKGLTEGSVEYAGARASCAQCHSNEGFVDYITKGFVNPAGYYGLTEPELVINDNGTPDDDSDDYPELDDRGLPIYSNNPVAFVTSITCTTCHSDHKSFDFENDGNDLALRALEPVSLMTDGTVIDYGDGSNTCINCHQPRRTGPTDDGAGMFRVTSTHWGPHHGPQATLLEGIQGMLVAGAEAYPGVGSAAHRTGSTCVSCHMGATTDGTDGLHTMIPSSASCVECHSNGIPSDDFLASDMATLAGLLETIGIVHEDHPVPGTYSILEAEAAWNYLLILEDGSKGVHNPKYAKALIKNSIEALQ</sequence>
<feature type="chain" id="PRO_5046304487" evidence="2">
    <location>
        <begin position="21"/>
        <end position="380"/>
    </location>
</feature>
<comment type="caution">
    <text evidence="3">The sequence shown here is derived from an EMBL/GenBank/DDBJ whole genome shotgun (WGS) entry which is preliminary data.</text>
</comment>
<dbReference type="RefSeq" id="WP_188314235.1">
    <property type="nucleotide sequence ID" value="NZ_JABTCG010000003.1"/>
</dbReference>
<name>A0ABR7VG55_9FLAO</name>
<accession>A0ABR7VG55</accession>
<proteinExistence type="predicted"/>
<feature type="signal peptide" evidence="2">
    <location>
        <begin position="1"/>
        <end position="20"/>
    </location>
</feature>
<evidence type="ECO:0000313" key="3">
    <source>
        <dbReference type="EMBL" id="MBD0851117.1"/>
    </source>
</evidence>
<dbReference type="PANTHER" id="PTHR35038">
    <property type="entry name" value="DISSIMILATORY SULFITE REDUCTASE SIRA"/>
    <property type="match status" value="1"/>
</dbReference>
<evidence type="ECO:0000313" key="4">
    <source>
        <dbReference type="Proteomes" id="UP000598350"/>
    </source>
</evidence>
<dbReference type="EMBL" id="JABTCG010000003">
    <property type="protein sequence ID" value="MBD0851117.1"/>
    <property type="molecule type" value="Genomic_DNA"/>
</dbReference>
<keyword evidence="1 2" id="KW-0732">Signal</keyword>
<dbReference type="Proteomes" id="UP000598350">
    <property type="component" value="Unassembled WGS sequence"/>
</dbReference>
<dbReference type="Gene3D" id="1.10.1130.10">
    <property type="entry name" value="Flavocytochrome C3, Chain A"/>
    <property type="match status" value="1"/>
</dbReference>
<evidence type="ECO:0000256" key="2">
    <source>
        <dbReference type="SAM" id="SignalP"/>
    </source>
</evidence>
<reference evidence="3 4" key="1">
    <citation type="submission" date="2020-05" db="EMBL/GenBank/DDBJ databases">
        <title>The draft genome sequence of Maribacter arenosus CAU 1321.</title>
        <authorList>
            <person name="Mu L."/>
        </authorList>
    </citation>
    <scope>NUCLEOTIDE SEQUENCE [LARGE SCALE GENOMIC DNA]</scope>
    <source>
        <strain evidence="3 4">CAU 1321</strain>
    </source>
</reference>
<gene>
    <name evidence="3" type="ORF">HPE63_10590</name>
</gene>
<keyword evidence="4" id="KW-1185">Reference proteome</keyword>